<dbReference type="GO" id="GO:0020037">
    <property type="term" value="F:heme binding"/>
    <property type="evidence" value="ECO:0007669"/>
    <property type="project" value="InterPro"/>
</dbReference>
<evidence type="ECO:0000256" key="9">
    <source>
        <dbReference type="ARBA" id="ARBA00060683"/>
    </source>
</evidence>
<dbReference type="InterPro" id="IPR001128">
    <property type="entry name" value="Cyt_P450"/>
</dbReference>
<dbReference type="SUPFAM" id="SSF48264">
    <property type="entry name" value="Cytochrome P450"/>
    <property type="match status" value="1"/>
</dbReference>
<dbReference type="Pfam" id="PF00067">
    <property type="entry name" value="p450"/>
    <property type="match status" value="1"/>
</dbReference>
<dbReference type="PANTHER" id="PTHR46696">
    <property type="entry name" value="P450, PUTATIVE (EUROFUNG)-RELATED"/>
    <property type="match status" value="1"/>
</dbReference>
<reference evidence="10 11" key="1">
    <citation type="submission" date="2018-07" db="EMBL/GenBank/DDBJ databases">
        <authorList>
            <person name="Ye Y."/>
        </authorList>
    </citation>
    <scope>NUCLEOTIDE SEQUENCE [LARGE SCALE GENOMIC DNA]</scope>
    <source>
        <strain evidence="11">H14(2018)</strain>
    </source>
</reference>
<keyword evidence="3" id="KW-0479">Metal-binding</keyword>
<dbReference type="InterPro" id="IPR002397">
    <property type="entry name" value="Cyt_P450_B"/>
</dbReference>
<evidence type="ECO:0000256" key="5">
    <source>
        <dbReference type="ARBA" id="ARBA00023002"/>
    </source>
</evidence>
<dbReference type="PANTHER" id="PTHR46696:SF1">
    <property type="entry name" value="CYTOCHROME P450 YJIB-RELATED"/>
    <property type="match status" value="1"/>
</dbReference>
<dbReference type="FunFam" id="1.10.630.10:FF:000018">
    <property type="entry name" value="Cytochrome P450 monooxygenase"/>
    <property type="match status" value="1"/>
</dbReference>
<dbReference type="GO" id="GO:0004497">
    <property type="term" value="F:monooxygenase activity"/>
    <property type="evidence" value="ECO:0007669"/>
    <property type="project" value="UniProtKB-KW"/>
</dbReference>
<evidence type="ECO:0000256" key="6">
    <source>
        <dbReference type="ARBA" id="ARBA00023004"/>
    </source>
</evidence>
<name>A0A3M9JWQ7_9ACTN</name>
<dbReference type="CDD" id="cd11033">
    <property type="entry name" value="CYP142-like"/>
    <property type="match status" value="1"/>
</dbReference>
<evidence type="ECO:0000256" key="4">
    <source>
        <dbReference type="ARBA" id="ARBA00022857"/>
    </source>
</evidence>
<evidence type="ECO:0000313" key="10">
    <source>
        <dbReference type="EMBL" id="AXH91497.1"/>
    </source>
</evidence>
<evidence type="ECO:0000313" key="11">
    <source>
        <dbReference type="Proteomes" id="UP000253958"/>
    </source>
</evidence>
<sequence length="384" mass="42813">MFDLLREHDPVHWHGLPDGGGFWALTRYAEVSASYLDHATFLSSGGAMLGGSYRSEADTAAGRMLVSTDPPRHRLLRQQMHRAFSSEMVARVARQVESLVEAAVDRAIADGGCDFATDIGPELPAGALMVMMDIGHQDARALIDMTRRMVGYRDPGYVDQTGDERLRLAAIQMEIFEFFDELLASRRGRPGPDVISILAAAELNGRRLSEEEVLYNCMNVAVGGNETTSHTASSGLVALAEHPEQYQRLSDDAHLLDAAINEILRWSSTNAYVLRIAGRDTELAGRTIRRGDPVTLWNVSANRDSEQFPDPHRFDVARTPNKHLSYGNGIHRCIGAMLGHVELSILFKTLIDNRIEWEIDGKLERMRSNFILGINHLPVRMRRL</sequence>
<dbReference type="PRINTS" id="PR00385">
    <property type="entry name" value="P450"/>
</dbReference>
<dbReference type="EMBL" id="CP031263">
    <property type="protein sequence ID" value="AXH91497.1"/>
    <property type="molecule type" value="Genomic_DNA"/>
</dbReference>
<keyword evidence="2" id="KW-0349">Heme</keyword>
<dbReference type="Proteomes" id="UP000253958">
    <property type="component" value="Chromosome"/>
</dbReference>
<comment type="pathway">
    <text evidence="9">Antibiotic biosynthesis; mycinamicin biosynthesis.</text>
</comment>
<dbReference type="GO" id="GO:0016705">
    <property type="term" value="F:oxidoreductase activity, acting on paired donors, with incorporation or reduction of molecular oxygen"/>
    <property type="evidence" value="ECO:0007669"/>
    <property type="project" value="InterPro"/>
</dbReference>
<accession>A0A3M9JWQ7</accession>
<keyword evidence="6" id="KW-0408">Iron</keyword>
<protein>
    <submittedName>
        <fullName evidence="10">Cytochrome P450</fullName>
    </submittedName>
</protein>
<evidence type="ECO:0000256" key="2">
    <source>
        <dbReference type="ARBA" id="ARBA00022617"/>
    </source>
</evidence>
<keyword evidence="5" id="KW-0560">Oxidoreductase</keyword>
<keyword evidence="4" id="KW-0521">NADP</keyword>
<evidence type="ECO:0000256" key="8">
    <source>
        <dbReference type="ARBA" id="ARBA00023194"/>
    </source>
</evidence>
<dbReference type="Gene3D" id="1.10.630.10">
    <property type="entry name" value="Cytochrome P450"/>
    <property type="match status" value="1"/>
</dbReference>
<keyword evidence="8" id="KW-0045">Antibiotic biosynthesis</keyword>
<organism evidence="10 11">
    <name type="scientific">Micromonospora aurantiaca</name>
    <name type="common">nom. illeg.</name>
    <dbReference type="NCBI Taxonomy" id="47850"/>
    <lineage>
        <taxon>Bacteria</taxon>
        <taxon>Bacillati</taxon>
        <taxon>Actinomycetota</taxon>
        <taxon>Actinomycetes</taxon>
        <taxon>Micromonosporales</taxon>
        <taxon>Micromonosporaceae</taxon>
        <taxon>Micromonospora</taxon>
    </lineage>
</organism>
<reference evidence="10 11" key="2">
    <citation type="submission" date="2018-08" db="EMBL/GenBank/DDBJ databases">
        <title>Streptomyces kandeliansis sp. nov., an endophytic bacterium isolated from mangrove plant.</title>
        <authorList>
            <person name="Wang R."/>
        </authorList>
    </citation>
    <scope>NUCLEOTIDE SEQUENCE [LARGE SCALE GENOMIC DNA]</scope>
    <source>
        <strain evidence="11">H14(2018)</strain>
    </source>
</reference>
<comment type="similarity">
    <text evidence="1">Belongs to the cytochrome P450 family.</text>
</comment>
<dbReference type="AlphaFoldDB" id="A0A3M9JWQ7"/>
<evidence type="ECO:0000256" key="1">
    <source>
        <dbReference type="ARBA" id="ARBA00010617"/>
    </source>
</evidence>
<evidence type="ECO:0000256" key="3">
    <source>
        <dbReference type="ARBA" id="ARBA00022723"/>
    </source>
</evidence>
<dbReference type="GO" id="GO:0017000">
    <property type="term" value="P:antibiotic biosynthetic process"/>
    <property type="evidence" value="ECO:0007669"/>
    <property type="project" value="UniProtKB-KW"/>
</dbReference>
<gene>
    <name evidence="10" type="ORF">DVH21_17065</name>
</gene>
<proteinExistence type="inferred from homology"/>
<dbReference type="PRINTS" id="PR00359">
    <property type="entry name" value="BP450"/>
</dbReference>
<dbReference type="InterPro" id="IPR036396">
    <property type="entry name" value="Cyt_P450_sf"/>
</dbReference>
<dbReference type="GO" id="GO:0005506">
    <property type="term" value="F:iron ion binding"/>
    <property type="evidence" value="ECO:0007669"/>
    <property type="project" value="InterPro"/>
</dbReference>
<evidence type="ECO:0000256" key="7">
    <source>
        <dbReference type="ARBA" id="ARBA00023033"/>
    </source>
</evidence>
<keyword evidence="7" id="KW-0503">Monooxygenase</keyword>